<name>A0ABQ7H9B9_DUNSA</name>
<feature type="compositionally biased region" description="Low complexity" evidence="3">
    <location>
        <begin position="1075"/>
        <end position="1086"/>
    </location>
</feature>
<dbReference type="InterPro" id="IPR050576">
    <property type="entry name" value="Cilia_flagella_integrity"/>
</dbReference>
<evidence type="ECO:0000256" key="2">
    <source>
        <dbReference type="ARBA" id="ARBA00022737"/>
    </source>
</evidence>
<feature type="compositionally biased region" description="Basic and acidic residues" evidence="3">
    <location>
        <begin position="431"/>
        <end position="442"/>
    </location>
</feature>
<keyword evidence="5" id="KW-1185">Reference proteome</keyword>
<dbReference type="PANTHER" id="PTHR45973">
    <property type="entry name" value="PROTEIN PHOSPHATASE 1 REGULATORY SUBUNIT SDS22-RELATED"/>
    <property type="match status" value="1"/>
</dbReference>
<sequence length="1292" mass="138502">MDDAVHLGPEVLSLLYLPRTQAQHLWELQCLATGSSHPSSGSHRASIAPACAEEVGEQPPQLLVGALVLVHMQGSLKLRQVTQTTKAATLTRQQQQNQGPRCQLHLQGGQVVGLDQLDHRPFEQLPEKEICRLLCEHASWINALFGEFPQLPRQLVAETVHRMWSGLLCVKRATASLFGSMALSQKGHKEVCQQLQQPLPDHMQLRIARLPPYTPTLFVATLHAWVRIQTEVLTPSLASPLAIATPPVQALPTSEQETLLSMGASVRQHPSPPPTKQADERGTDQTRSSTPSTRTKRKKGWGPEPLSTGATAAVVASAGAADAGRVQPSVEGVRHEAADALPSTHAQSQLSLPSDEDYQALWRNELKCTDEALKHGDDQAAQVHAHSASQFRQKHELQKQQQQQHQAGTNSDLKPRRGGRETHTGAQSAETEEKRARSEKSEGAVLSAGTRAGAPSAAQPDASDKGEHRSKSRSSKKAEDLGASDTGAEGRGSNGGSSRSAHSRSSKGAVEGAKIAQKGADTKGKSVQKGTDTKEKSVRKGTDAKEGPTLRGSDSKEGQTQWDADIKGGPTLRGSDSKEGQTQWDADTKGGPTLRGSDSKEGQTQWDADSKGGLTPRGPGSKEEPARKGPGTKGGPTPKGTDSKMVPALRRADPKEEPTPRAPRSKEMPVQRGTDTKEGLTPRGPDSREGPIPRAPDSKEVPVHKGTDMKEGPSQRGEDTHSWSASRRQREEERGEKRGAERQEEGAKRRREEVKPDDTQGNKHHAEEENVKQQLPHQQQEHEAGGHEEASKHIAAASAAQQGAAQGGAHRQDQKGHAQPAQNRDDGPPQMVIKFNPGFKLGQRRARAALAKQQQQQHGELKAGLTEPRLWAPGAAMPMPDLSSLVAQAAAATQQEQQQQQQQRVQQQQQQQQQQAQQQQQQQQEQQQQQQHALQPQQPPVPAPTSGPQPLFPAPSPSSAAASPSVPLQGPLAAPALSPYLKDYVQPTHASMSSWHAGVQIPQIDHESWIWKTGLCLYHSPAEGKSCRNGSNCKAQKQPAPPPLPELALQPGALNPKIASLREKLEAQKQQNELAEAAARAAGTAAPTVEERPLYQKLPAFASPPPPLPPHPPPSPPPAPAAAGGAAPDGLGHKHHLPPLPSEPYPTSDVAPPLPPSDPPQAEATCAPEPPPAEAQELGPVFPFPPPESPPNSSLSHAPEPEEPAPPGLGPEPSSATAGVSAPPVAVHPFQPAAPPPLPASAADREADMKRKTDIAAQAFENHRKHKAQEKERKEQELFKGRSTDAKCFVVQ</sequence>
<feature type="compositionally biased region" description="Low complexity" evidence="3">
    <location>
        <begin position="1222"/>
        <end position="1231"/>
    </location>
</feature>
<protein>
    <submittedName>
        <fullName evidence="4">Uncharacterized protein</fullName>
    </submittedName>
</protein>
<keyword evidence="2" id="KW-0677">Repeat</keyword>
<feature type="compositionally biased region" description="Low complexity" evidence="3">
    <location>
        <begin position="848"/>
        <end position="864"/>
    </location>
</feature>
<feature type="region of interest" description="Disordered" evidence="3">
    <location>
        <begin position="262"/>
        <end position="307"/>
    </location>
</feature>
<dbReference type="Proteomes" id="UP000815325">
    <property type="component" value="Unassembled WGS sequence"/>
</dbReference>
<feature type="compositionally biased region" description="Basic and acidic residues" evidence="3">
    <location>
        <begin position="1269"/>
        <end position="1280"/>
    </location>
</feature>
<evidence type="ECO:0000256" key="1">
    <source>
        <dbReference type="ARBA" id="ARBA00022614"/>
    </source>
</evidence>
<feature type="compositionally biased region" description="Basic and acidic residues" evidence="3">
    <location>
        <begin position="650"/>
        <end position="721"/>
    </location>
</feature>
<feature type="compositionally biased region" description="Pro residues" evidence="3">
    <location>
        <begin position="1102"/>
        <end position="1120"/>
    </location>
</feature>
<accession>A0ABQ7H9B9</accession>
<feature type="compositionally biased region" description="Basic and acidic residues" evidence="3">
    <location>
        <begin position="1243"/>
        <end position="1254"/>
    </location>
</feature>
<evidence type="ECO:0000313" key="5">
    <source>
        <dbReference type="Proteomes" id="UP000815325"/>
    </source>
</evidence>
<gene>
    <name evidence="4" type="ORF">DUNSADRAFT_15736</name>
</gene>
<feature type="compositionally biased region" description="Low complexity" evidence="3">
    <location>
        <begin position="379"/>
        <end position="391"/>
    </location>
</feature>
<organism evidence="4 5">
    <name type="scientific">Dunaliella salina</name>
    <name type="common">Green alga</name>
    <name type="synonym">Protococcus salinus</name>
    <dbReference type="NCBI Taxonomy" id="3046"/>
    <lineage>
        <taxon>Eukaryota</taxon>
        <taxon>Viridiplantae</taxon>
        <taxon>Chlorophyta</taxon>
        <taxon>core chlorophytes</taxon>
        <taxon>Chlorophyceae</taxon>
        <taxon>CS clade</taxon>
        <taxon>Chlamydomonadales</taxon>
        <taxon>Dunaliellaceae</taxon>
        <taxon>Dunaliella</taxon>
    </lineage>
</organism>
<keyword evidence="1" id="KW-0433">Leucine-rich repeat</keyword>
<feature type="compositionally biased region" description="Pro residues" evidence="3">
    <location>
        <begin position="937"/>
        <end position="956"/>
    </location>
</feature>
<reference evidence="4" key="1">
    <citation type="submission" date="2017-08" db="EMBL/GenBank/DDBJ databases">
        <authorList>
            <person name="Polle J.E."/>
            <person name="Barry K."/>
            <person name="Cushman J."/>
            <person name="Schmutz J."/>
            <person name="Tran D."/>
            <person name="Hathwaick L.T."/>
            <person name="Yim W.C."/>
            <person name="Jenkins J."/>
            <person name="Mckie-Krisberg Z.M."/>
            <person name="Prochnik S."/>
            <person name="Lindquist E."/>
            <person name="Dockter R.B."/>
            <person name="Adam C."/>
            <person name="Molina H."/>
            <person name="Bunkerborg J."/>
            <person name="Jin E."/>
            <person name="Buchheim M."/>
            <person name="Magnuson J."/>
        </authorList>
    </citation>
    <scope>NUCLEOTIDE SEQUENCE</scope>
    <source>
        <strain evidence="4">CCAP 19/18</strain>
    </source>
</reference>
<feature type="region of interest" description="Disordered" evidence="3">
    <location>
        <begin position="377"/>
        <end position="967"/>
    </location>
</feature>
<feature type="compositionally biased region" description="Basic and acidic residues" evidence="3">
    <location>
        <begin position="531"/>
        <end position="557"/>
    </location>
</feature>
<dbReference type="EMBL" id="MU069442">
    <property type="protein sequence ID" value="KAF5843441.1"/>
    <property type="molecule type" value="Genomic_DNA"/>
</dbReference>
<feature type="compositionally biased region" description="Basic and acidic residues" evidence="3">
    <location>
        <begin position="728"/>
        <end position="771"/>
    </location>
</feature>
<feature type="region of interest" description="Disordered" evidence="3">
    <location>
        <begin position="1065"/>
        <end position="1280"/>
    </location>
</feature>
<evidence type="ECO:0000256" key="3">
    <source>
        <dbReference type="SAM" id="MobiDB-lite"/>
    </source>
</evidence>
<feature type="compositionally biased region" description="Low complexity" evidence="3">
    <location>
        <begin position="795"/>
        <end position="809"/>
    </location>
</feature>
<feature type="compositionally biased region" description="Low complexity" evidence="3">
    <location>
        <begin position="887"/>
        <end position="936"/>
    </location>
</feature>
<feature type="compositionally biased region" description="Basic and acidic residues" evidence="3">
    <location>
        <begin position="779"/>
        <end position="792"/>
    </location>
</feature>
<proteinExistence type="predicted"/>
<evidence type="ECO:0000313" key="4">
    <source>
        <dbReference type="EMBL" id="KAF5843441.1"/>
    </source>
</evidence>
<dbReference type="PANTHER" id="PTHR45973:SF9">
    <property type="entry name" value="LEUCINE-RICH REPEAT-CONTAINING PROTEIN 46"/>
    <property type="match status" value="1"/>
</dbReference>
<comment type="caution">
    <text evidence="4">The sequence shown here is derived from an EMBL/GenBank/DDBJ whole genome shotgun (WGS) entry which is preliminary data.</text>
</comment>
<feature type="compositionally biased region" description="Basic and acidic residues" evidence="3">
    <location>
        <begin position="413"/>
        <end position="423"/>
    </location>
</feature>